<dbReference type="GO" id="GO:0000287">
    <property type="term" value="F:magnesium ion binding"/>
    <property type="evidence" value="ECO:0007669"/>
    <property type="project" value="InterPro"/>
</dbReference>
<dbReference type="InterPro" id="IPR034291">
    <property type="entry name" value="TMP_synthase"/>
</dbReference>
<gene>
    <name evidence="19" type="ORF">BD410DRAFT_827186</name>
</gene>
<dbReference type="NCBIfam" id="TIGR00694">
    <property type="entry name" value="thiM"/>
    <property type="match status" value="1"/>
</dbReference>
<comment type="pathway">
    <text evidence="5">Cofactor biosynthesis; thiamine diphosphate biosynthesis; thiamine phosphate from 4-amino-2-methyl-5-diphosphomethylpyrimidine and 4-methyl-5-(2-phosphoethyl)-thiazole: step 1/1.</text>
</comment>
<keyword evidence="20" id="KW-1185">Reference proteome</keyword>
<dbReference type="Gene3D" id="3.20.20.70">
    <property type="entry name" value="Aldolase class I"/>
    <property type="match status" value="1"/>
</dbReference>
<dbReference type="VEuPathDB" id="FungiDB:BD410DRAFT_827186"/>
<evidence type="ECO:0000256" key="1">
    <source>
        <dbReference type="ARBA" id="ARBA00001771"/>
    </source>
</evidence>
<dbReference type="Gene3D" id="3.40.1190.20">
    <property type="match status" value="1"/>
</dbReference>
<evidence type="ECO:0000259" key="18">
    <source>
        <dbReference type="Pfam" id="PF02581"/>
    </source>
</evidence>
<comment type="catalytic activity">
    <reaction evidence="15">
        <text>2-[(2R,5Z)-2-carboxy-4-methylthiazol-5(2H)-ylidene]ethyl phosphate + 4-amino-2-methyl-5-(diphosphooxymethyl)pyrimidine + 2 H(+) = thiamine phosphate + CO2 + diphosphate</text>
        <dbReference type="Rhea" id="RHEA:47844"/>
        <dbReference type="ChEBI" id="CHEBI:15378"/>
        <dbReference type="ChEBI" id="CHEBI:16526"/>
        <dbReference type="ChEBI" id="CHEBI:33019"/>
        <dbReference type="ChEBI" id="CHEBI:37575"/>
        <dbReference type="ChEBI" id="CHEBI:57841"/>
        <dbReference type="ChEBI" id="CHEBI:62899"/>
        <dbReference type="EC" id="2.5.1.3"/>
    </reaction>
</comment>
<dbReference type="InterPro" id="IPR036206">
    <property type="entry name" value="ThiamineP_synth_sf"/>
</dbReference>
<dbReference type="OrthoDB" id="4994at2759"/>
<dbReference type="GO" id="GO:0005737">
    <property type="term" value="C:cytoplasm"/>
    <property type="evidence" value="ECO:0007669"/>
    <property type="project" value="TreeGrafter"/>
</dbReference>
<dbReference type="GO" id="GO:0009229">
    <property type="term" value="P:thiamine diphosphate biosynthetic process"/>
    <property type="evidence" value="ECO:0007669"/>
    <property type="project" value="UniProtKB-UniPathway"/>
</dbReference>
<comment type="cofactor">
    <cofactor evidence="2">
        <name>Mg(2+)</name>
        <dbReference type="ChEBI" id="CHEBI:18420"/>
    </cofactor>
</comment>
<comment type="similarity">
    <text evidence="16">In the C-terminal section; belongs to the Thz kinase family.</text>
</comment>
<dbReference type="HAMAP" id="MF_00228">
    <property type="entry name" value="Thz_kinase"/>
    <property type="match status" value="1"/>
</dbReference>
<accession>A0A4Y7Q986</accession>
<keyword evidence="10" id="KW-0067">ATP-binding</keyword>
<keyword evidence="11" id="KW-0460">Magnesium</keyword>
<evidence type="ECO:0000256" key="15">
    <source>
        <dbReference type="ARBA" id="ARBA00047883"/>
    </source>
</evidence>
<keyword evidence="9 19" id="KW-0418">Kinase</keyword>
<dbReference type="InterPro" id="IPR029056">
    <property type="entry name" value="Ribokinase-like"/>
</dbReference>
<dbReference type="NCBIfam" id="NF006830">
    <property type="entry name" value="PRK09355.1"/>
    <property type="match status" value="1"/>
</dbReference>
<dbReference type="PANTHER" id="PTHR20857:SF23">
    <property type="entry name" value="THIAMINE BIOSYNTHETIC BIFUNCTIONAL ENZYME"/>
    <property type="match status" value="1"/>
</dbReference>
<dbReference type="PRINTS" id="PR01099">
    <property type="entry name" value="HYETHTZKNASE"/>
</dbReference>
<evidence type="ECO:0000256" key="14">
    <source>
        <dbReference type="ARBA" id="ARBA00047851"/>
    </source>
</evidence>
<evidence type="ECO:0000256" key="3">
    <source>
        <dbReference type="ARBA" id="ARBA00003814"/>
    </source>
</evidence>
<keyword evidence="12" id="KW-0784">Thiamine biosynthesis</keyword>
<dbReference type="GO" id="GO:0005524">
    <property type="term" value="F:ATP binding"/>
    <property type="evidence" value="ECO:0007669"/>
    <property type="project" value="UniProtKB-KW"/>
</dbReference>
<evidence type="ECO:0000313" key="20">
    <source>
        <dbReference type="Proteomes" id="UP000294933"/>
    </source>
</evidence>
<comment type="pathway">
    <text evidence="4">Cofactor biosynthesis; thiamine diphosphate biosynthesis; 4-methyl-5-(2-phosphoethyl)-thiazole from 5-(2-hydroxyethyl)-4-methylthiazole: step 1/1.</text>
</comment>
<dbReference type="GO" id="GO:0004789">
    <property type="term" value="F:thiamine-phosphate diphosphorylase activity"/>
    <property type="evidence" value="ECO:0007669"/>
    <property type="project" value="UniProtKB-EC"/>
</dbReference>
<dbReference type="Pfam" id="PF02110">
    <property type="entry name" value="HK"/>
    <property type="match status" value="1"/>
</dbReference>
<evidence type="ECO:0000313" key="19">
    <source>
        <dbReference type="EMBL" id="TDL24154.1"/>
    </source>
</evidence>
<sequence length="527" mass="55360">MPFIPKHSVDYSLYLVTGRDLVPPGHDYYHTVEEAVKGGVTIVQIREKKCDTGEFIAVAQKTKEICHRHGIPIIVNDRIDVALAIGADGVHLGQTDMPVSIARSLLPEGSIIGVSCNTPGHSQKAREDGADYIGIGAVWGTQTKQLTEPIIGVRGVGEVLDSGVEIKAVAIGGITTGNVSRTLHGSVSVHGKALEGVAVVSEIMASTTPQQVARRLFEIVHGYKLAPRKHLQNPFRTPLDSSQNIVNAAASLLSIIRKSSPLIHQITNNVVVNQSANATLALGASPIMATAAAEMQDLSQVSGALLVNFGTIGDVEGMLEAGRCANATRKPIVFDPVAVGATQHRRTIANELMNAWQATVIKGNAAEIGALADSTEVQSRGVDSVGEGFADPASMVKALARKERCIVVMSGPVDYVSDGETTVKLSNGHELLGRITGSGCMLGTCIATFCAASNLLDTTDDPGPFRLVKGDMIIGAVGGILALNAASEYAAVRQDVRGTGTFLPALIDELYGMTPEKLVSNAKVELC</sequence>
<evidence type="ECO:0000256" key="7">
    <source>
        <dbReference type="ARBA" id="ARBA00022723"/>
    </source>
</evidence>
<comment type="function">
    <text evidence="3">Condenses 4-methyl-5-(beta-hydroxyethyl)thiazole monophosphate (THZ-P) and 2-methyl-4-amino-5-hydroxymethyl pyrimidine pyrophosphate (HMP-PP) to form thiamine monophosphate (TMP).</text>
</comment>
<keyword evidence="8" id="KW-0547">Nucleotide-binding</keyword>
<evidence type="ECO:0000256" key="16">
    <source>
        <dbReference type="ARBA" id="ARBA00061146"/>
    </source>
</evidence>
<evidence type="ECO:0000256" key="12">
    <source>
        <dbReference type="ARBA" id="ARBA00022977"/>
    </source>
</evidence>
<dbReference type="NCBIfam" id="TIGR00693">
    <property type="entry name" value="thiE"/>
    <property type="match status" value="1"/>
</dbReference>
<dbReference type="SUPFAM" id="SSF51391">
    <property type="entry name" value="Thiamin phosphate synthase"/>
    <property type="match status" value="1"/>
</dbReference>
<evidence type="ECO:0000256" key="5">
    <source>
        <dbReference type="ARBA" id="ARBA00005165"/>
    </source>
</evidence>
<dbReference type="InterPro" id="IPR022998">
    <property type="entry name" value="ThiamineP_synth_TenI"/>
</dbReference>
<dbReference type="AlphaFoldDB" id="A0A4Y7Q986"/>
<dbReference type="EMBL" id="ML170167">
    <property type="protein sequence ID" value="TDL24154.1"/>
    <property type="molecule type" value="Genomic_DNA"/>
</dbReference>
<dbReference type="HAMAP" id="MF_00097">
    <property type="entry name" value="TMP_synthase"/>
    <property type="match status" value="1"/>
</dbReference>
<evidence type="ECO:0000256" key="2">
    <source>
        <dbReference type="ARBA" id="ARBA00001946"/>
    </source>
</evidence>
<dbReference type="CDD" id="cd01170">
    <property type="entry name" value="THZ_kinase"/>
    <property type="match status" value="1"/>
</dbReference>
<reference evidence="19 20" key="1">
    <citation type="submission" date="2018-06" db="EMBL/GenBank/DDBJ databases">
        <title>A transcriptomic atlas of mushroom development highlights an independent origin of complex multicellularity.</title>
        <authorList>
            <consortium name="DOE Joint Genome Institute"/>
            <person name="Krizsan K."/>
            <person name="Almasi E."/>
            <person name="Merenyi Z."/>
            <person name="Sahu N."/>
            <person name="Viragh M."/>
            <person name="Koszo T."/>
            <person name="Mondo S."/>
            <person name="Kiss B."/>
            <person name="Balint B."/>
            <person name="Kues U."/>
            <person name="Barry K."/>
            <person name="Hegedus J.C."/>
            <person name="Henrissat B."/>
            <person name="Johnson J."/>
            <person name="Lipzen A."/>
            <person name="Ohm R."/>
            <person name="Nagy I."/>
            <person name="Pangilinan J."/>
            <person name="Yan J."/>
            <person name="Xiong Y."/>
            <person name="Grigoriev I.V."/>
            <person name="Hibbett D.S."/>
            <person name="Nagy L.G."/>
        </authorList>
    </citation>
    <scope>NUCLEOTIDE SEQUENCE [LARGE SCALE GENOMIC DNA]</scope>
    <source>
        <strain evidence="19 20">SZMC22713</strain>
    </source>
</reference>
<evidence type="ECO:0000256" key="9">
    <source>
        <dbReference type="ARBA" id="ARBA00022777"/>
    </source>
</evidence>
<proteinExistence type="inferred from homology"/>
<comment type="catalytic activity">
    <reaction evidence="13">
        <text>4-methyl-5-(2-phosphooxyethyl)-thiazole + 4-amino-2-methyl-5-(diphosphooxymethyl)pyrimidine + H(+) = thiamine phosphate + diphosphate</text>
        <dbReference type="Rhea" id="RHEA:22328"/>
        <dbReference type="ChEBI" id="CHEBI:15378"/>
        <dbReference type="ChEBI" id="CHEBI:33019"/>
        <dbReference type="ChEBI" id="CHEBI:37575"/>
        <dbReference type="ChEBI" id="CHEBI:57841"/>
        <dbReference type="ChEBI" id="CHEBI:58296"/>
        <dbReference type="EC" id="2.5.1.3"/>
    </reaction>
</comment>
<protein>
    <submittedName>
        <fullName evidence="19">Hydroxyethylthiazole kinase</fullName>
    </submittedName>
</protein>
<evidence type="ECO:0000256" key="8">
    <source>
        <dbReference type="ARBA" id="ARBA00022741"/>
    </source>
</evidence>
<dbReference type="InterPro" id="IPR013785">
    <property type="entry name" value="Aldolase_TIM"/>
</dbReference>
<feature type="domain" description="Thiamine phosphate synthase/TenI" evidence="18">
    <location>
        <begin position="13"/>
        <end position="203"/>
    </location>
</feature>
<comment type="catalytic activity">
    <reaction evidence="1">
        <text>5-(2-hydroxyethyl)-4-methylthiazole + ATP = 4-methyl-5-(2-phosphooxyethyl)-thiazole + ADP + H(+)</text>
        <dbReference type="Rhea" id="RHEA:24212"/>
        <dbReference type="ChEBI" id="CHEBI:15378"/>
        <dbReference type="ChEBI" id="CHEBI:17957"/>
        <dbReference type="ChEBI" id="CHEBI:30616"/>
        <dbReference type="ChEBI" id="CHEBI:58296"/>
        <dbReference type="ChEBI" id="CHEBI:456216"/>
        <dbReference type="EC" id="2.7.1.50"/>
    </reaction>
</comment>
<dbReference type="InterPro" id="IPR000417">
    <property type="entry name" value="Hyethyz_kinase"/>
</dbReference>
<dbReference type="GO" id="GO:0009228">
    <property type="term" value="P:thiamine biosynthetic process"/>
    <property type="evidence" value="ECO:0007669"/>
    <property type="project" value="UniProtKB-KW"/>
</dbReference>
<evidence type="ECO:0000256" key="6">
    <source>
        <dbReference type="ARBA" id="ARBA00022679"/>
    </source>
</evidence>
<evidence type="ECO:0000256" key="4">
    <source>
        <dbReference type="ARBA" id="ARBA00004868"/>
    </source>
</evidence>
<dbReference type="SUPFAM" id="SSF53613">
    <property type="entry name" value="Ribokinase-like"/>
    <property type="match status" value="1"/>
</dbReference>
<comment type="similarity">
    <text evidence="17">In the N-terminal section; belongs to the thiamine-phosphate synthase family.</text>
</comment>
<evidence type="ECO:0000256" key="10">
    <source>
        <dbReference type="ARBA" id="ARBA00022840"/>
    </source>
</evidence>
<dbReference type="CDD" id="cd00564">
    <property type="entry name" value="TMP_TenI"/>
    <property type="match status" value="1"/>
</dbReference>
<dbReference type="PANTHER" id="PTHR20857">
    <property type="entry name" value="THIAMINE-PHOSPHATE PYROPHOSPHORYLASE"/>
    <property type="match status" value="1"/>
</dbReference>
<dbReference type="Pfam" id="PF02581">
    <property type="entry name" value="TMP-TENI"/>
    <property type="match status" value="1"/>
</dbReference>
<comment type="catalytic activity">
    <reaction evidence="14">
        <text>2-(2-carboxy-4-methylthiazol-5-yl)ethyl phosphate + 4-amino-2-methyl-5-(diphosphooxymethyl)pyrimidine + 2 H(+) = thiamine phosphate + CO2 + diphosphate</text>
        <dbReference type="Rhea" id="RHEA:47848"/>
        <dbReference type="ChEBI" id="CHEBI:15378"/>
        <dbReference type="ChEBI" id="CHEBI:16526"/>
        <dbReference type="ChEBI" id="CHEBI:33019"/>
        <dbReference type="ChEBI" id="CHEBI:37575"/>
        <dbReference type="ChEBI" id="CHEBI:57841"/>
        <dbReference type="ChEBI" id="CHEBI:62890"/>
        <dbReference type="EC" id="2.5.1.3"/>
    </reaction>
</comment>
<dbReference type="FunFam" id="3.20.20.70:FF:000104">
    <property type="entry name" value="Thiamine biosynthetic bifunctional enzyme"/>
    <property type="match status" value="1"/>
</dbReference>
<organism evidence="19 20">
    <name type="scientific">Rickenella mellea</name>
    <dbReference type="NCBI Taxonomy" id="50990"/>
    <lineage>
        <taxon>Eukaryota</taxon>
        <taxon>Fungi</taxon>
        <taxon>Dikarya</taxon>
        <taxon>Basidiomycota</taxon>
        <taxon>Agaricomycotina</taxon>
        <taxon>Agaricomycetes</taxon>
        <taxon>Hymenochaetales</taxon>
        <taxon>Rickenellaceae</taxon>
        <taxon>Rickenella</taxon>
    </lineage>
</organism>
<dbReference type="Proteomes" id="UP000294933">
    <property type="component" value="Unassembled WGS sequence"/>
</dbReference>
<keyword evidence="6" id="KW-0808">Transferase</keyword>
<evidence type="ECO:0000256" key="13">
    <source>
        <dbReference type="ARBA" id="ARBA00047334"/>
    </source>
</evidence>
<dbReference type="GO" id="GO:0004417">
    <property type="term" value="F:hydroxyethylthiazole kinase activity"/>
    <property type="evidence" value="ECO:0007669"/>
    <property type="project" value="UniProtKB-EC"/>
</dbReference>
<keyword evidence="7" id="KW-0479">Metal-binding</keyword>
<dbReference type="STRING" id="50990.A0A4Y7Q986"/>
<name>A0A4Y7Q986_9AGAM</name>
<evidence type="ECO:0000256" key="11">
    <source>
        <dbReference type="ARBA" id="ARBA00022842"/>
    </source>
</evidence>
<evidence type="ECO:0000256" key="17">
    <source>
        <dbReference type="ARBA" id="ARBA00061283"/>
    </source>
</evidence>
<dbReference type="UniPathway" id="UPA00060">
    <property type="reaction ID" value="UER00139"/>
</dbReference>